<dbReference type="Pfam" id="PF00582">
    <property type="entry name" value="Usp"/>
    <property type="match status" value="1"/>
</dbReference>
<dbReference type="RefSeq" id="WP_192113772.1">
    <property type="nucleotide sequence ID" value="NZ_CABUEN010000013.1"/>
</dbReference>
<accession>A0A212KID6</accession>
<protein>
    <recommendedName>
        <fullName evidence="1">UspA domain-containing protein</fullName>
    </recommendedName>
</protein>
<dbReference type="CDD" id="cd00293">
    <property type="entry name" value="USP-like"/>
    <property type="match status" value="1"/>
</dbReference>
<evidence type="ECO:0000259" key="1">
    <source>
        <dbReference type="Pfam" id="PF00582"/>
    </source>
</evidence>
<organism evidence="2">
    <name type="scientific">uncultured Desulfovibrio sp</name>
    <dbReference type="NCBI Taxonomy" id="167968"/>
    <lineage>
        <taxon>Bacteria</taxon>
        <taxon>Pseudomonadati</taxon>
        <taxon>Thermodesulfobacteriota</taxon>
        <taxon>Desulfovibrionia</taxon>
        <taxon>Desulfovibrionales</taxon>
        <taxon>Desulfovibrionaceae</taxon>
        <taxon>Desulfovibrio</taxon>
        <taxon>environmental samples</taxon>
    </lineage>
</organism>
<dbReference type="AlphaFoldDB" id="A0A212KID6"/>
<reference evidence="2" key="1">
    <citation type="submission" date="2016-04" db="EMBL/GenBank/DDBJ databases">
        <authorList>
            <person name="Evans L.H."/>
            <person name="Alamgir A."/>
            <person name="Owens N."/>
            <person name="Weber N.D."/>
            <person name="Virtaneva K."/>
            <person name="Barbian K."/>
            <person name="Babar A."/>
            <person name="Rosenke K."/>
        </authorList>
    </citation>
    <scope>NUCLEOTIDE SEQUENCE</scope>
    <source>
        <strain evidence="2">92-2</strain>
    </source>
</reference>
<sequence>MEHILVAVDQLHPQHEAIAHACSLAKRIQARLHVLFVHKKSCVVTNPARQRLELLVAYARTEGIHVEYTILEGGYEESIISFIQNNGITLFIHELEHTDLHSFERSFSVLKSVRHRISCRVETVTPQKR</sequence>
<dbReference type="Gene3D" id="3.40.50.620">
    <property type="entry name" value="HUPs"/>
    <property type="match status" value="1"/>
</dbReference>
<proteinExistence type="predicted"/>
<dbReference type="SUPFAM" id="SSF52402">
    <property type="entry name" value="Adenine nucleotide alpha hydrolases-like"/>
    <property type="match status" value="1"/>
</dbReference>
<dbReference type="InterPro" id="IPR014729">
    <property type="entry name" value="Rossmann-like_a/b/a_fold"/>
</dbReference>
<evidence type="ECO:0000313" key="2">
    <source>
        <dbReference type="EMBL" id="SBW11464.1"/>
    </source>
</evidence>
<dbReference type="InterPro" id="IPR006016">
    <property type="entry name" value="UspA"/>
</dbReference>
<feature type="domain" description="UspA" evidence="1">
    <location>
        <begin position="2"/>
        <end position="41"/>
    </location>
</feature>
<dbReference type="EMBL" id="FLUP01000002">
    <property type="protein sequence ID" value="SBW11464.1"/>
    <property type="molecule type" value="Genomic_DNA"/>
</dbReference>
<name>A0A212KID6_9BACT</name>
<gene>
    <name evidence="2" type="ORF">KM92DES2_20080</name>
</gene>